<reference evidence="1 2" key="1">
    <citation type="submission" date="2023-08" db="EMBL/GenBank/DDBJ databases">
        <title>Functional and genomic diversity of the sorghum phyllosphere microbiome.</title>
        <authorList>
            <person name="Shade A."/>
        </authorList>
    </citation>
    <scope>NUCLEOTIDE SEQUENCE [LARGE SCALE GENOMIC DNA]</scope>
    <source>
        <strain evidence="1 2">SORGH_AS_0335</strain>
    </source>
</reference>
<keyword evidence="2" id="KW-1185">Reference proteome</keyword>
<name>A0ABU1I8V5_9BURK</name>
<proteinExistence type="predicted"/>
<dbReference type="Proteomes" id="UP001267710">
    <property type="component" value="Unassembled WGS sequence"/>
</dbReference>
<evidence type="ECO:0000313" key="2">
    <source>
        <dbReference type="Proteomes" id="UP001267710"/>
    </source>
</evidence>
<organism evidence="1 2">
    <name type="scientific">Paracidovorax wautersii</name>
    <dbReference type="NCBI Taxonomy" id="1177982"/>
    <lineage>
        <taxon>Bacteria</taxon>
        <taxon>Pseudomonadati</taxon>
        <taxon>Pseudomonadota</taxon>
        <taxon>Betaproteobacteria</taxon>
        <taxon>Burkholderiales</taxon>
        <taxon>Comamonadaceae</taxon>
        <taxon>Paracidovorax</taxon>
    </lineage>
</organism>
<protein>
    <submittedName>
        <fullName evidence="1">Uncharacterized protein</fullName>
    </submittedName>
</protein>
<accession>A0ABU1I8V5</accession>
<comment type="caution">
    <text evidence="1">The sequence shown here is derived from an EMBL/GenBank/DDBJ whole genome shotgun (WGS) entry which is preliminary data.</text>
</comment>
<gene>
    <name evidence="1" type="ORF">QE399_001350</name>
</gene>
<dbReference type="EMBL" id="JAVIZX010000001">
    <property type="protein sequence ID" value="MDR6213661.1"/>
    <property type="molecule type" value="Genomic_DNA"/>
</dbReference>
<sequence>MMRVSAARGRRVVRAPGPAGTPVTFVNTVPVAWIGSI</sequence>
<evidence type="ECO:0000313" key="1">
    <source>
        <dbReference type="EMBL" id="MDR6213661.1"/>
    </source>
</evidence>